<dbReference type="PANTHER" id="PTHR12121">
    <property type="entry name" value="CARBON CATABOLITE REPRESSOR PROTEIN 4"/>
    <property type="match status" value="1"/>
</dbReference>
<dbReference type="Gene3D" id="3.60.10.10">
    <property type="entry name" value="Endonuclease/exonuclease/phosphatase"/>
    <property type="match status" value="1"/>
</dbReference>
<dbReference type="InterPro" id="IPR050410">
    <property type="entry name" value="CCR4/nocturin_mRNA_transcr"/>
</dbReference>
<dbReference type="PANTHER" id="PTHR12121:SF34">
    <property type="entry name" value="PROTEIN ANGEL"/>
    <property type="match status" value="1"/>
</dbReference>
<dbReference type="InterPro" id="IPR036691">
    <property type="entry name" value="Endo/exonu/phosph_ase_sf"/>
</dbReference>
<dbReference type="EMBL" id="HBIZ01000939">
    <property type="protein sequence ID" value="CAE0747945.1"/>
    <property type="molecule type" value="Transcribed_RNA"/>
</dbReference>
<dbReference type="Pfam" id="PF03372">
    <property type="entry name" value="Exo_endo_phos"/>
    <property type="match status" value="1"/>
</dbReference>
<dbReference type="SUPFAM" id="SSF56219">
    <property type="entry name" value="DNase I-like"/>
    <property type="match status" value="1"/>
</dbReference>
<evidence type="ECO:0000259" key="1">
    <source>
        <dbReference type="Pfam" id="PF03372"/>
    </source>
</evidence>
<name>A0A7S4AYB1_CHRCT</name>
<feature type="domain" description="Endonuclease/exonuclease/phosphatase" evidence="1">
    <location>
        <begin position="44"/>
        <end position="347"/>
    </location>
</feature>
<dbReference type="InterPro" id="IPR005135">
    <property type="entry name" value="Endo/exonuclease/phosphatase"/>
</dbReference>
<dbReference type="GO" id="GO:0000175">
    <property type="term" value="F:3'-5'-RNA exonuclease activity"/>
    <property type="evidence" value="ECO:0007669"/>
    <property type="project" value="TreeGrafter"/>
</dbReference>
<organism evidence="2">
    <name type="scientific">Chrysotila carterae</name>
    <name type="common">Marine alga</name>
    <name type="synonym">Syracosphaera carterae</name>
    <dbReference type="NCBI Taxonomy" id="13221"/>
    <lineage>
        <taxon>Eukaryota</taxon>
        <taxon>Haptista</taxon>
        <taxon>Haptophyta</taxon>
        <taxon>Prymnesiophyceae</taxon>
        <taxon>Isochrysidales</taxon>
        <taxon>Isochrysidaceae</taxon>
        <taxon>Chrysotila</taxon>
    </lineage>
</organism>
<proteinExistence type="predicted"/>
<evidence type="ECO:0000313" key="2">
    <source>
        <dbReference type="EMBL" id="CAE0747945.1"/>
    </source>
</evidence>
<gene>
    <name evidence="2" type="ORF">PCAR00345_LOCUS527</name>
</gene>
<reference evidence="2" key="1">
    <citation type="submission" date="2021-01" db="EMBL/GenBank/DDBJ databases">
        <authorList>
            <person name="Corre E."/>
            <person name="Pelletier E."/>
            <person name="Niang G."/>
            <person name="Scheremetjew M."/>
            <person name="Finn R."/>
            <person name="Kale V."/>
            <person name="Holt S."/>
            <person name="Cochrane G."/>
            <person name="Meng A."/>
            <person name="Brown T."/>
            <person name="Cohen L."/>
        </authorList>
    </citation>
    <scope>NUCLEOTIDE SEQUENCE</scope>
    <source>
        <strain evidence="2">CCMP645</strain>
    </source>
</reference>
<dbReference type="AlphaFoldDB" id="A0A7S4AYB1"/>
<sequence length="377" mass="41210">MKQSFAQLGRYDAPIANTECPTSRSSSSLFRAGEERPRPLRVVSYNVLAQSLLNQTPQLYSNCSANALDAGLRRQRLVHLISNLDADIVALQEVEDFDNGLAAALASIGLSGAFKKRTGTPTDGVAIFFRSSRLALLNKEEVEYRRLADSVPAHMADKARKDNVALVLHLRDEAAGHELLACCTHILWNPKRGLVKLWQIDCLLRHVAQARDRTGAAVLLMGDFNCVPHSLLYRFLCGQNVCTPEATEGTWDGMYGSQRSYSPQRPKGGSHGLVELAAPPLTKLLRSAYAQIGEPPCTTSHRGFTGTVDYVWFEASRFKLAGMLPVLSAQKIQSLRGLPTSDQPSDHIPIGCELIWTCEQMADGQAPDAGSLRGQPS</sequence>
<accession>A0A7S4AYB1</accession>
<protein>
    <recommendedName>
        <fullName evidence="1">Endonuclease/exonuclease/phosphatase domain-containing protein</fullName>
    </recommendedName>
</protein>